<comment type="caution">
    <text evidence="2">The sequence shown here is derived from an EMBL/GenBank/DDBJ whole genome shotgun (WGS) entry which is preliminary data.</text>
</comment>
<evidence type="ECO:0000313" key="2">
    <source>
        <dbReference type="EMBL" id="KAJ7688710.1"/>
    </source>
</evidence>
<evidence type="ECO:0000313" key="3">
    <source>
        <dbReference type="Proteomes" id="UP001221757"/>
    </source>
</evidence>
<protein>
    <submittedName>
        <fullName evidence="2">Uncharacterized protein</fullName>
    </submittedName>
</protein>
<sequence length="53" mass="5757">MHVTAAESAESQILDYPGTSSGPATATTQNGVYMISYEVYRHTRMPTLASRAH</sequence>
<name>A0AAD7GCX0_MYCRO</name>
<evidence type="ECO:0000256" key="1">
    <source>
        <dbReference type="SAM" id="MobiDB-lite"/>
    </source>
</evidence>
<feature type="region of interest" description="Disordered" evidence="1">
    <location>
        <begin position="1"/>
        <end position="27"/>
    </location>
</feature>
<keyword evidence="3" id="KW-1185">Reference proteome</keyword>
<feature type="compositionally biased region" description="Polar residues" evidence="1">
    <location>
        <begin position="18"/>
        <end position="27"/>
    </location>
</feature>
<gene>
    <name evidence="2" type="ORF">B0H17DRAFT_1067944</name>
</gene>
<dbReference type="AlphaFoldDB" id="A0AAD7GCX0"/>
<accession>A0AAD7GCX0</accession>
<dbReference type="Proteomes" id="UP001221757">
    <property type="component" value="Unassembled WGS sequence"/>
</dbReference>
<reference evidence="2" key="1">
    <citation type="submission" date="2023-03" db="EMBL/GenBank/DDBJ databases">
        <title>Massive genome expansion in bonnet fungi (Mycena s.s.) driven by repeated elements and novel gene families across ecological guilds.</title>
        <authorList>
            <consortium name="Lawrence Berkeley National Laboratory"/>
            <person name="Harder C.B."/>
            <person name="Miyauchi S."/>
            <person name="Viragh M."/>
            <person name="Kuo A."/>
            <person name="Thoen E."/>
            <person name="Andreopoulos B."/>
            <person name="Lu D."/>
            <person name="Skrede I."/>
            <person name="Drula E."/>
            <person name="Henrissat B."/>
            <person name="Morin E."/>
            <person name="Kohler A."/>
            <person name="Barry K."/>
            <person name="LaButti K."/>
            <person name="Morin E."/>
            <person name="Salamov A."/>
            <person name="Lipzen A."/>
            <person name="Mereny Z."/>
            <person name="Hegedus B."/>
            <person name="Baldrian P."/>
            <person name="Stursova M."/>
            <person name="Weitz H."/>
            <person name="Taylor A."/>
            <person name="Grigoriev I.V."/>
            <person name="Nagy L.G."/>
            <person name="Martin F."/>
            <person name="Kauserud H."/>
        </authorList>
    </citation>
    <scope>NUCLEOTIDE SEQUENCE</scope>
    <source>
        <strain evidence="2">CBHHK067</strain>
    </source>
</reference>
<dbReference type="EMBL" id="JARKIE010000077">
    <property type="protein sequence ID" value="KAJ7688710.1"/>
    <property type="molecule type" value="Genomic_DNA"/>
</dbReference>
<organism evidence="2 3">
    <name type="scientific">Mycena rosella</name>
    <name type="common">Pink bonnet</name>
    <name type="synonym">Agaricus rosellus</name>
    <dbReference type="NCBI Taxonomy" id="1033263"/>
    <lineage>
        <taxon>Eukaryota</taxon>
        <taxon>Fungi</taxon>
        <taxon>Dikarya</taxon>
        <taxon>Basidiomycota</taxon>
        <taxon>Agaricomycotina</taxon>
        <taxon>Agaricomycetes</taxon>
        <taxon>Agaricomycetidae</taxon>
        <taxon>Agaricales</taxon>
        <taxon>Marasmiineae</taxon>
        <taxon>Mycenaceae</taxon>
        <taxon>Mycena</taxon>
    </lineage>
</organism>
<proteinExistence type="predicted"/>